<comment type="caution">
    <text evidence="2">The sequence shown here is derived from an EMBL/GenBank/DDBJ whole genome shotgun (WGS) entry which is preliminary data.</text>
</comment>
<keyword evidence="4" id="KW-1185">Reference proteome</keyword>
<feature type="region of interest" description="Disordered" evidence="1">
    <location>
        <begin position="1"/>
        <end position="115"/>
    </location>
</feature>
<evidence type="ECO:0000256" key="1">
    <source>
        <dbReference type="SAM" id="MobiDB-lite"/>
    </source>
</evidence>
<sequence length="184" mass="21535">MTTRRSLKRQTMPKPSLKMRRKRLKQVRKLNLRRISKKKRLTKRSLRTLGSRKRNSPQSKSHKIKRPLKCPNRTQSLPKRKLRKRKRISNLSQKSLSNSQKMVKMNKKRLLTQNRNRAKLNESLEEEAPNGISEIVHLTIESQGRYQSSQTLGKSQSTTGNIPRNQEFAKSNKLRRTPGTQSSQ</sequence>
<feature type="compositionally biased region" description="Polar residues" evidence="1">
    <location>
        <begin position="146"/>
        <end position="164"/>
    </location>
</feature>
<feature type="compositionally biased region" description="Low complexity" evidence="1">
    <location>
        <begin position="89"/>
        <end position="101"/>
    </location>
</feature>
<name>A0AA86TPD7_9EUKA</name>
<dbReference type="Proteomes" id="UP001642409">
    <property type="component" value="Unassembled WGS sequence"/>
</dbReference>
<organism evidence="2">
    <name type="scientific">Hexamita inflata</name>
    <dbReference type="NCBI Taxonomy" id="28002"/>
    <lineage>
        <taxon>Eukaryota</taxon>
        <taxon>Metamonada</taxon>
        <taxon>Diplomonadida</taxon>
        <taxon>Hexamitidae</taxon>
        <taxon>Hexamitinae</taxon>
        <taxon>Hexamita</taxon>
    </lineage>
</organism>
<protein>
    <submittedName>
        <fullName evidence="3">Hypothetical_protein</fullName>
    </submittedName>
</protein>
<reference evidence="3 4" key="2">
    <citation type="submission" date="2024-07" db="EMBL/GenBank/DDBJ databases">
        <authorList>
            <person name="Akdeniz Z."/>
        </authorList>
    </citation>
    <scope>NUCLEOTIDE SEQUENCE [LARGE SCALE GENOMIC DNA]</scope>
</reference>
<dbReference type="EMBL" id="CAXDID020000710">
    <property type="protein sequence ID" value="CAL6111531.1"/>
    <property type="molecule type" value="Genomic_DNA"/>
</dbReference>
<feature type="compositionally biased region" description="Basic residues" evidence="1">
    <location>
        <begin position="78"/>
        <end position="88"/>
    </location>
</feature>
<evidence type="ECO:0000313" key="2">
    <source>
        <dbReference type="EMBL" id="CAI9918643.1"/>
    </source>
</evidence>
<dbReference type="EMBL" id="CATOUU010000163">
    <property type="protein sequence ID" value="CAI9918643.1"/>
    <property type="molecule type" value="Genomic_DNA"/>
</dbReference>
<evidence type="ECO:0000313" key="3">
    <source>
        <dbReference type="EMBL" id="CAL6111531.1"/>
    </source>
</evidence>
<evidence type="ECO:0000313" key="4">
    <source>
        <dbReference type="Proteomes" id="UP001642409"/>
    </source>
</evidence>
<reference evidence="2" key="1">
    <citation type="submission" date="2023-06" db="EMBL/GenBank/DDBJ databases">
        <authorList>
            <person name="Kurt Z."/>
        </authorList>
    </citation>
    <scope>NUCLEOTIDE SEQUENCE</scope>
</reference>
<gene>
    <name evidence="2" type="ORF">HINF_LOCUS6288</name>
    <name evidence="3" type="ORF">HINF_LOCUS76441</name>
</gene>
<feature type="compositionally biased region" description="Basic residues" evidence="1">
    <location>
        <begin position="17"/>
        <end position="68"/>
    </location>
</feature>
<accession>A0AA86TPD7</accession>
<dbReference type="AlphaFoldDB" id="A0AA86TPD7"/>
<feature type="region of interest" description="Disordered" evidence="1">
    <location>
        <begin position="146"/>
        <end position="184"/>
    </location>
</feature>
<proteinExistence type="predicted"/>